<evidence type="ECO:0000259" key="6">
    <source>
        <dbReference type="Pfam" id="PF07980"/>
    </source>
</evidence>
<proteinExistence type="inferred from homology"/>
<evidence type="ECO:0000313" key="8">
    <source>
        <dbReference type="EMBL" id="SMG16184.1"/>
    </source>
</evidence>
<feature type="domain" description="SusD-like N-terminal" evidence="7">
    <location>
        <begin position="21"/>
        <end position="206"/>
    </location>
</feature>
<reference evidence="8 9" key="1">
    <citation type="submission" date="2017-04" db="EMBL/GenBank/DDBJ databases">
        <authorList>
            <person name="Afonso C.L."/>
            <person name="Miller P.J."/>
            <person name="Scott M.A."/>
            <person name="Spackman E."/>
            <person name="Goraichik I."/>
            <person name="Dimitrov K.M."/>
            <person name="Suarez D.L."/>
            <person name="Swayne D.E."/>
        </authorList>
    </citation>
    <scope>NUCLEOTIDE SEQUENCE [LARGE SCALE GENOMIC DNA]</scope>
    <source>
        <strain evidence="8 9">DSM 22418</strain>
    </source>
</reference>
<evidence type="ECO:0000256" key="5">
    <source>
        <dbReference type="ARBA" id="ARBA00023237"/>
    </source>
</evidence>
<dbReference type="GO" id="GO:0009279">
    <property type="term" value="C:cell outer membrane"/>
    <property type="evidence" value="ECO:0007669"/>
    <property type="project" value="UniProtKB-SubCell"/>
</dbReference>
<dbReference type="InterPro" id="IPR033985">
    <property type="entry name" value="SusD-like_N"/>
</dbReference>
<name>A0A1X7IMP3_9SPHI</name>
<sequence>MKKYYSILLLLSLILNNSCSKYLDVAPKSSVGEDQMFASEIGFEQALVGVYSQLGKQELYGDRLSLGFVSALAQNYAQTNVAAPYYRTRTYDYNTDEVRKHLLQIWSSGYNAIAGLNKILEKAETNRSVLSANGYNTIKGEALALRAYIHFDLFRLFGPEYQGSKENKAIPYETQVDAFANVPSTAKDFCQLVLNDANQAAILLKDADPIFVEGNDLNTRRIKMNYYAVKGLEARVNIYIGEKPLAFAAAKEVVDAARFPFVAISAVNANASTKDRLFMSELVFALRSRNILQWTENYFKFYMSSGMGLTRTAANFNTIYEASITDIRRLYLFEQDQNVLYPSKYWQTYTPSVTEGLTSAYRKDQLLPLIRISEMYYILAEAAATPTEGVVYLNMVRSARAINKLPEGSTTTPAFLESEIQKEYHKEFYGEGQYFFYLKRKNIKRMPFMNVDIPLTIYKLPIPDVELEYNPTYQ</sequence>
<dbReference type="Gene3D" id="1.25.40.390">
    <property type="match status" value="1"/>
</dbReference>
<keyword evidence="3" id="KW-0732">Signal</keyword>
<dbReference type="OrthoDB" id="1097962at2"/>
<dbReference type="Pfam" id="PF14322">
    <property type="entry name" value="SusD-like_3"/>
    <property type="match status" value="1"/>
</dbReference>
<dbReference type="EMBL" id="FXAU01000001">
    <property type="protein sequence ID" value="SMG16184.1"/>
    <property type="molecule type" value="Genomic_DNA"/>
</dbReference>
<keyword evidence="5" id="KW-0998">Cell outer membrane</keyword>
<comment type="similarity">
    <text evidence="2">Belongs to the SusD family.</text>
</comment>
<dbReference type="InterPro" id="IPR012944">
    <property type="entry name" value="SusD_RagB_dom"/>
</dbReference>
<dbReference type="STRING" id="561061.SAMN05660862_1039"/>
<protein>
    <submittedName>
        <fullName evidence="8">SusD family protein</fullName>
    </submittedName>
</protein>
<evidence type="ECO:0000313" key="9">
    <source>
        <dbReference type="Proteomes" id="UP000192980"/>
    </source>
</evidence>
<dbReference type="Proteomes" id="UP000192980">
    <property type="component" value="Unassembled WGS sequence"/>
</dbReference>
<dbReference type="InterPro" id="IPR011990">
    <property type="entry name" value="TPR-like_helical_dom_sf"/>
</dbReference>
<feature type="domain" description="RagB/SusD" evidence="6">
    <location>
        <begin position="346"/>
        <end position="442"/>
    </location>
</feature>
<evidence type="ECO:0000256" key="2">
    <source>
        <dbReference type="ARBA" id="ARBA00006275"/>
    </source>
</evidence>
<evidence type="ECO:0000256" key="3">
    <source>
        <dbReference type="ARBA" id="ARBA00022729"/>
    </source>
</evidence>
<evidence type="ECO:0000259" key="7">
    <source>
        <dbReference type="Pfam" id="PF14322"/>
    </source>
</evidence>
<organism evidence="8 9">
    <name type="scientific">Sphingobacterium psychroaquaticum</name>
    <dbReference type="NCBI Taxonomy" id="561061"/>
    <lineage>
        <taxon>Bacteria</taxon>
        <taxon>Pseudomonadati</taxon>
        <taxon>Bacteroidota</taxon>
        <taxon>Sphingobacteriia</taxon>
        <taxon>Sphingobacteriales</taxon>
        <taxon>Sphingobacteriaceae</taxon>
        <taxon>Sphingobacterium</taxon>
    </lineage>
</organism>
<comment type="subcellular location">
    <subcellularLocation>
        <location evidence="1">Cell outer membrane</location>
    </subcellularLocation>
</comment>
<evidence type="ECO:0000256" key="4">
    <source>
        <dbReference type="ARBA" id="ARBA00023136"/>
    </source>
</evidence>
<dbReference type="RefSeq" id="WP_085471847.1">
    <property type="nucleotide sequence ID" value="NZ_CP038029.1"/>
</dbReference>
<keyword evidence="9" id="KW-1185">Reference proteome</keyword>
<dbReference type="AlphaFoldDB" id="A0A1X7IMP3"/>
<gene>
    <name evidence="8" type="ORF">SAMN05660862_1039</name>
</gene>
<keyword evidence="4" id="KW-0472">Membrane</keyword>
<dbReference type="Pfam" id="PF07980">
    <property type="entry name" value="SusD_RagB"/>
    <property type="match status" value="1"/>
</dbReference>
<accession>A0A1X7IMP3</accession>
<dbReference type="SUPFAM" id="SSF48452">
    <property type="entry name" value="TPR-like"/>
    <property type="match status" value="1"/>
</dbReference>
<evidence type="ECO:0000256" key="1">
    <source>
        <dbReference type="ARBA" id="ARBA00004442"/>
    </source>
</evidence>